<reference evidence="6" key="1">
    <citation type="journal article" date="2019" name="Int. J. Syst. Evol. Microbiol.">
        <title>The Global Catalogue of Microorganisms (GCM) 10K type strain sequencing project: providing services to taxonomists for standard genome sequencing and annotation.</title>
        <authorList>
            <consortium name="The Broad Institute Genomics Platform"/>
            <consortium name="The Broad Institute Genome Sequencing Center for Infectious Disease"/>
            <person name="Wu L."/>
            <person name="Ma J."/>
        </authorList>
    </citation>
    <scope>NUCLEOTIDE SEQUENCE [LARGE SCALE GENOMIC DNA]</scope>
    <source>
        <strain evidence="6">CCUG 60898</strain>
    </source>
</reference>
<feature type="domain" description="Glycosyltransferase 2-like" evidence="4">
    <location>
        <begin position="10"/>
        <end position="185"/>
    </location>
</feature>
<dbReference type="EMBL" id="JBHTJP010000035">
    <property type="protein sequence ID" value="MFD0977941.1"/>
    <property type="molecule type" value="Genomic_DNA"/>
</dbReference>
<evidence type="ECO:0000313" key="6">
    <source>
        <dbReference type="Proteomes" id="UP001597100"/>
    </source>
</evidence>
<comment type="similarity">
    <text evidence="1">Belongs to the glycosyltransferase 2 family.</text>
</comment>
<dbReference type="PANTHER" id="PTHR43179">
    <property type="entry name" value="RHAMNOSYLTRANSFERASE WBBL"/>
    <property type="match status" value="1"/>
</dbReference>
<dbReference type="InterPro" id="IPR001173">
    <property type="entry name" value="Glyco_trans_2-like"/>
</dbReference>
<sequence length="295" mass="34278">MGIENYSVCAIILNYNTSSDTIILYNLLRSFKYNYLDILIIDNNSEEKDFLKLKKEIPEGCLKRNDQNSGYAGGNNIGIKIALQKDVDYVWLLNPDIRVSKTTLPLLLETLTNDKKIAAVGPRILKREEDDKIFSDGGIVLQDQLCTTLHKNQNLFSSEVKEIVDYEIDYIDGSCILINTDSFRSVGFLPEEYFMYFEETDWCLKAKNKGYKLAVNSSCRAYNLCSEKGKKYHFLMMRNRLIFARKYHHDWKSVVQAYGINLRNEVINKLKGKYFSPFFLSRLKGYFFGVLRILF</sequence>
<keyword evidence="2 5" id="KW-0328">Glycosyltransferase</keyword>
<dbReference type="InterPro" id="IPR029044">
    <property type="entry name" value="Nucleotide-diphossugar_trans"/>
</dbReference>
<keyword evidence="3 5" id="KW-0808">Transferase</keyword>
<evidence type="ECO:0000256" key="1">
    <source>
        <dbReference type="ARBA" id="ARBA00006739"/>
    </source>
</evidence>
<evidence type="ECO:0000313" key="5">
    <source>
        <dbReference type="EMBL" id="MFD0977941.1"/>
    </source>
</evidence>
<dbReference type="Proteomes" id="UP001597100">
    <property type="component" value="Unassembled WGS sequence"/>
</dbReference>
<evidence type="ECO:0000259" key="4">
    <source>
        <dbReference type="Pfam" id="PF00535"/>
    </source>
</evidence>
<evidence type="ECO:0000256" key="3">
    <source>
        <dbReference type="ARBA" id="ARBA00022679"/>
    </source>
</evidence>
<dbReference type="GO" id="GO:0016757">
    <property type="term" value="F:glycosyltransferase activity"/>
    <property type="evidence" value="ECO:0007669"/>
    <property type="project" value="UniProtKB-KW"/>
</dbReference>
<keyword evidence="6" id="KW-1185">Reference proteome</keyword>
<organism evidence="5 6">
    <name type="scientific">Salinimicrobium gaetbulicola</name>
    <dbReference type="NCBI Taxonomy" id="999702"/>
    <lineage>
        <taxon>Bacteria</taxon>
        <taxon>Pseudomonadati</taxon>
        <taxon>Bacteroidota</taxon>
        <taxon>Flavobacteriia</taxon>
        <taxon>Flavobacteriales</taxon>
        <taxon>Flavobacteriaceae</taxon>
        <taxon>Salinimicrobium</taxon>
    </lineage>
</organism>
<gene>
    <name evidence="5" type="ORF">ACFQ1G_14180</name>
</gene>
<dbReference type="Gene3D" id="3.90.550.10">
    <property type="entry name" value="Spore Coat Polysaccharide Biosynthesis Protein SpsA, Chain A"/>
    <property type="match status" value="1"/>
</dbReference>
<comment type="caution">
    <text evidence="5">The sequence shown here is derived from an EMBL/GenBank/DDBJ whole genome shotgun (WGS) entry which is preliminary data.</text>
</comment>
<accession>A0ABW3IIZ8</accession>
<proteinExistence type="inferred from homology"/>
<dbReference type="PANTHER" id="PTHR43179:SF12">
    <property type="entry name" value="GALACTOFURANOSYLTRANSFERASE GLFT2"/>
    <property type="match status" value="1"/>
</dbReference>
<dbReference type="EC" id="2.4.-.-" evidence="5"/>
<dbReference type="Pfam" id="PF00535">
    <property type="entry name" value="Glycos_transf_2"/>
    <property type="match status" value="1"/>
</dbReference>
<protein>
    <submittedName>
        <fullName evidence="5">Glycosyltransferase</fullName>
        <ecNumber evidence="5">2.4.-.-</ecNumber>
    </submittedName>
</protein>
<dbReference type="RefSeq" id="WP_380740639.1">
    <property type="nucleotide sequence ID" value="NZ_JBHTJP010000035.1"/>
</dbReference>
<name>A0ABW3IIZ8_9FLAO</name>
<dbReference type="SUPFAM" id="SSF53448">
    <property type="entry name" value="Nucleotide-diphospho-sugar transferases"/>
    <property type="match status" value="1"/>
</dbReference>
<evidence type="ECO:0000256" key="2">
    <source>
        <dbReference type="ARBA" id="ARBA00022676"/>
    </source>
</evidence>